<dbReference type="Proteomes" id="UP001362999">
    <property type="component" value="Unassembled WGS sequence"/>
</dbReference>
<dbReference type="EMBL" id="JAWWNJ010000033">
    <property type="protein sequence ID" value="KAK7025871.1"/>
    <property type="molecule type" value="Genomic_DNA"/>
</dbReference>
<protein>
    <submittedName>
        <fullName evidence="1">Uncharacterized protein</fullName>
    </submittedName>
</protein>
<name>A0AAW0BI40_9AGAR</name>
<sequence>MASTRDLSENLGFHLHLKPRLYIHRISFCFPAQSYAYVGLGPDPFGPAVLSSAPRVAGPLSCSSPSYRSDIDGMLYVVASTTCLSELLAVSSCRIVRVSGPGSLGSAGGFAGSGGIL</sequence>
<keyword evidence="2" id="KW-1185">Reference proteome</keyword>
<evidence type="ECO:0000313" key="2">
    <source>
        <dbReference type="Proteomes" id="UP001362999"/>
    </source>
</evidence>
<proteinExistence type="predicted"/>
<accession>A0AAW0BI40</accession>
<reference evidence="1 2" key="1">
    <citation type="journal article" date="2024" name="J Genomics">
        <title>Draft genome sequencing and assembly of Favolaschia claudopus CIRM-BRFM 2984 isolated from oak limbs.</title>
        <authorList>
            <person name="Navarro D."/>
            <person name="Drula E."/>
            <person name="Chaduli D."/>
            <person name="Cazenave R."/>
            <person name="Ahrendt S."/>
            <person name="Wang J."/>
            <person name="Lipzen A."/>
            <person name="Daum C."/>
            <person name="Barry K."/>
            <person name="Grigoriev I.V."/>
            <person name="Favel A."/>
            <person name="Rosso M.N."/>
            <person name="Martin F."/>
        </authorList>
    </citation>
    <scope>NUCLEOTIDE SEQUENCE [LARGE SCALE GENOMIC DNA]</scope>
    <source>
        <strain evidence="1 2">CIRM-BRFM 2984</strain>
    </source>
</reference>
<gene>
    <name evidence="1" type="ORF">R3P38DRAFT_3355996</name>
</gene>
<evidence type="ECO:0000313" key="1">
    <source>
        <dbReference type="EMBL" id="KAK7025871.1"/>
    </source>
</evidence>
<organism evidence="1 2">
    <name type="scientific">Favolaschia claudopus</name>
    <dbReference type="NCBI Taxonomy" id="2862362"/>
    <lineage>
        <taxon>Eukaryota</taxon>
        <taxon>Fungi</taxon>
        <taxon>Dikarya</taxon>
        <taxon>Basidiomycota</taxon>
        <taxon>Agaricomycotina</taxon>
        <taxon>Agaricomycetes</taxon>
        <taxon>Agaricomycetidae</taxon>
        <taxon>Agaricales</taxon>
        <taxon>Marasmiineae</taxon>
        <taxon>Mycenaceae</taxon>
        <taxon>Favolaschia</taxon>
    </lineage>
</organism>
<dbReference type="AlphaFoldDB" id="A0AAW0BI40"/>
<comment type="caution">
    <text evidence="1">The sequence shown here is derived from an EMBL/GenBank/DDBJ whole genome shotgun (WGS) entry which is preliminary data.</text>
</comment>